<evidence type="ECO:0000256" key="2">
    <source>
        <dbReference type="ARBA" id="ARBA00022475"/>
    </source>
</evidence>
<feature type="transmembrane region" description="Helical" evidence="8">
    <location>
        <begin position="367"/>
        <end position="384"/>
    </location>
</feature>
<evidence type="ECO:0000256" key="5">
    <source>
        <dbReference type="ARBA" id="ARBA00022692"/>
    </source>
</evidence>
<gene>
    <name evidence="10" type="ORF">FSO04_14240</name>
</gene>
<sequence length="584" mass="64465">MTKSKILNIRRSDAVIYILFAALLVLFIYQSVHWLVKYRFGQSLDIDESGYLALSVAFAKAKIYGGWTGWLHALSAPLGFAPLAPVVASLAMVAFGVNENYGFLCNVGFAVGTLALMFVVLRRSSLPHALLACILLASLSNFVVFSRGFQFVTATTFFFFASFACFVLSDGFRRSSYSALVGAALGCMILSRTMALAFLPAFAFSFLIYLYLARGFSRETLKNIVLSIIVFLIVALPWYVRNFSSVFGYLFSFGYGAHAAEYGHSQGVFTWANLSLRFRWIFVQMRLPHFFFIVPIFLVGLSSVLLRRKRGVTSNLILSGSALCLACFGVLWTSQNMGTGFDSPIYTVMVFCVATWLGTIGLRWLQVAYFALSVGFFAVAAYAHQDLYRCVGMSKPFAEGFGGDDAWTGPLLDCGTLVHMSLQQNDFPPENQPNFILGRDEAMAWRDLNRSVSSYLATEDFNKGPVLLLSRHMILNVNSIGLEMIKKSGFMVPMVQVDPALLEPKLESYTSWLAQSPQNAACFALMLNDQHGEFSPRADLATMGSALESSGFKQVKDFPTPRPGQHLGVWKRNVASCNAGVAAK</sequence>
<feature type="transmembrane region" description="Helical" evidence="8">
    <location>
        <begin position="287"/>
        <end position="306"/>
    </location>
</feature>
<feature type="transmembrane region" description="Helical" evidence="8">
    <location>
        <begin position="14"/>
        <end position="36"/>
    </location>
</feature>
<evidence type="ECO:0000256" key="1">
    <source>
        <dbReference type="ARBA" id="ARBA00004651"/>
    </source>
</evidence>
<evidence type="ECO:0000256" key="4">
    <source>
        <dbReference type="ARBA" id="ARBA00022679"/>
    </source>
</evidence>
<dbReference type="Pfam" id="PF13231">
    <property type="entry name" value="PMT_2"/>
    <property type="match status" value="1"/>
</dbReference>
<evidence type="ECO:0000256" key="8">
    <source>
        <dbReference type="SAM" id="Phobius"/>
    </source>
</evidence>
<feature type="transmembrane region" description="Helical" evidence="8">
    <location>
        <begin position="70"/>
        <end position="94"/>
    </location>
</feature>
<feature type="transmembrane region" description="Helical" evidence="8">
    <location>
        <begin position="189"/>
        <end position="212"/>
    </location>
</feature>
<dbReference type="GO" id="GO:0005886">
    <property type="term" value="C:plasma membrane"/>
    <property type="evidence" value="ECO:0007669"/>
    <property type="project" value="UniProtKB-SubCell"/>
</dbReference>
<dbReference type="Proteomes" id="UP000463700">
    <property type="component" value="Unassembled WGS sequence"/>
</dbReference>
<dbReference type="OrthoDB" id="9122993at2"/>
<feature type="domain" description="Glycosyltransferase RgtA/B/C/D-like" evidence="9">
    <location>
        <begin position="81"/>
        <end position="238"/>
    </location>
</feature>
<keyword evidence="5 8" id="KW-0812">Transmembrane</keyword>
<proteinExistence type="predicted"/>
<keyword evidence="3" id="KW-0328">Glycosyltransferase</keyword>
<evidence type="ECO:0000313" key="10">
    <source>
        <dbReference type="EMBL" id="KAE8759290.1"/>
    </source>
</evidence>
<keyword evidence="7 8" id="KW-0472">Membrane</keyword>
<feature type="transmembrane region" description="Helical" evidence="8">
    <location>
        <begin position="151"/>
        <end position="169"/>
    </location>
</feature>
<feature type="transmembrane region" description="Helical" evidence="8">
    <location>
        <begin position="344"/>
        <end position="362"/>
    </location>
</feature>
<keyword evidence="4" id="KW-0808">Transferase</keyword>
<evidence type="ECO:0000259" key="9">
    <source>
        <dbReference type="Pfam" id="PF13231"/>
    </source>
</evidence>
<keyword evidence="6 8" id="KW-1133">Transmembrane helix</keyword>
<dbReference type="GO" id="GO:0016763">
    <property type="term" value="F:pentosyltransferase activity"/>
    <property type="evidence" value="ECO:0007669"/>
    <property type="project" value="TreeGrafter"/>
</dbReference>
<dbReference type="PANTHER" id="PTHR33908:SF11">
    <property type="entry name" value="MEMBRANE PROTEIN"/>
    <property type="match status" value="1"/>
</dbReference>
<evidence type="ECO:0000313" key="11">
    <source>
        <dbReference type="Proteomes" id="UP000463700"/>
    </source>
</evidence>
<dbReference type="InterPro" id="IPR050297">
    <property type="entry name" value="LipidA_mod_glycosyltrf_83"/>
</dbReference>
<evidence type="ECO:0000256" key="7">
    <source>
        <dbReference type="ARBA" id="ARBA00023136"/>
    </source>
</evidence>
<comment type="subcellular location">
    <subcellularLocation>
        <location evidence="1">Cell membrane</location>
        <topology evidence="1">Multi-pass membrane protein</topology>
    </subcellularLocation>
</comment>
<dbReference type="RefSeq" id="WP_154560290.1">
    <property type="nucleotide sequence ID" value="NZ_VOSW01000023.1"/>
</dbReference>
<feature type="transmembrane region" description="Helical" evidence="8">
    <location>
        <begin position="313"/>
        <end position="332"/>
    </location>
</feature>
<keyword evidence="2" id="KW-1003">Cell membrane</keyword>
<feature type="transmembrane region" description="Helical" evidence="8">
    <location>
        <begin position="126"/>
        <end position="144"/>
    </location>
</feature>
<dbReference type="AlphaFoldDB" id="A0A6N6WIM6"/>
<feature type="transmembrane region" description="Helical" evidence="8">
    <location>
        <begin position="101"/>
        <end position="120"/>
    </location>
</feature>
<evidence type="ECO:0000256" key="3">
    <source>
        <dbReference type="ARBA" id="ARBA00022676"/>
    </source>
</evidence>
<dbReference type="InterPro" id="IPR038731">
    <property type="entry name" value="RgtA/B/C-like"/>
</dbReference>
<comment type="caution">
    <text evidence="10">The sequence shown here is derived from an EMBL/GenBank/DDBJ whole genome shotgun (WGS) entry which is preliminary data.</text>
</comment>
<dbReference type="EMBL" id="VOSW01000023">
    <property type="protein sequence ID" value="KAE8759290.1"/>
    <property type="molecule type" value="Genomic_DNA"/>
</dbReference>
<accession>A0A6N6WIM6</accession>
<reference evidence="10 11" key="1">
    <citation type="journal article" date="2020" name="Int. J. Syst. Evol. Microbiol.">
        <title>Paraburkholderia madseniana sp. nov., a phenolic acid-degrading bacterium isolated from acidic forest soil.</title>
        <authorList>
            <person name="Wilhelm R.C."/>
            <person name="Murphy S.J.L."/>
            <person name="Feriancek N.M."/>
            <person name="Karasz D.C."/>
            <person name="DeRito C.M."/>
            <person name="Newman J.D."/>
            <person name="Buckley D.H."/>
        </authorList>
    </citation>
    <scope>NUCLEOTIDE SEQUENCE [LARGE SCALE GENOMIC DNA]</scope>
    <source>
        <strain evidence="10 11">RP11</strain>
    </source>
</reference>
<dbReference type="PANTHER" id="PTHR33908">
    <property type="entry name" value="MANNOSYLTRANSFERASE YKCB-RELATED"/>
    <property type="match status" value="1"/>
</dbReference>
<dbReference type="GO" id="GO:0009103">
    <property type="term" value="P:lipopolysaccharide biosynthetic process"/>
    <property type="evidence" value="ECO:0007669"/>
    <property type="project" value="UniProtKB-ARBA"/>
</dbReference>
<organism evidence="10 11">
    <name type="scientific">Paraburkholderia madseniana</name>
    <dbReference type="NCBI Taxonomy" id="2599607"/>
    <lineage>
        <taxon>Bacteria</taxon>
        <taxon>Pseudomonadati</taxon>
        <taxon>Pseudomonadota</taxon>
        <taxon>Betaproteobacteria</taxon>
        <taxon>Burkholderiales</taxon>
        <taxon>Burkholderiaceae</taxon>
        <taxon>Paraburkholderia</taxon>
    </lineage>
</organism>
<feature type="transmembrane region" description="Helical" evidence="8">
    <location>
        <begin position="224"/>
        <end position="240"/>
    </location>
</feature>
<protein>
    <recommendedName>
        <fullName evidence="9">Glycosyltransferase RgtA/B/C/D-like domain-containing protein</fullName>
    </recommendedName>
</protein>
<name>A0A6N6WIM6_9BURK</name>
<evidence type="ECO:0000256" key="6">
    <source>
        <dbReference type="ARBA" id="ARBA00022989"/>
    </source>
</evidence>